<sequence>MEELKIMINIRSKLINDSTPATLDSLKADISKESKNKAKASPTTCSELTAHTKGKKKDRGHIRESVCFEVYPKLKGTFFKRKAATTTDRSNQSNSDSDKLVYLRERSSRKMAFMISAMNVGASLPNLEWKTDTGASNN</sequence>
<dbReference type="EMBL" id="PQXJ01000273">
    <property type="protein sequence ID" value="TGO54270.1"/>
    <property type="molecule type" value="Genomic_DNA"/>
</dbReference>
<accession>A0A4Z1I651</accession>
<proteinExistence type="predicted"/>
<dbReference type="Proteomes" id="UP000297452">
    <property type="component" value="Unassembled WGS sequence"/>
</dbReference>
<protein>
    <submittedName>
        <fullName evidence="2">Uncharacterized protein</fullName>
    </submittedName>
</protein>
<dbReference type="AlphaFoldDB" id="A0A4Z1I651"/>
<feature type="region of interest" description="Disordered" evidence="1">
    <location>
        <begin position="32"/>
        <end position="59"/>
    </location>
</feature>
<comment type="caution">
    <text evidence="2">The sequence shown here is derived from an EMBL/GenBank/DDBJ whole genome shotgun (WGS) entry which is preliminary data.</text>
</comment>
<evidence type="ECO:0000313" key="2">
    <source>
        <dbReference type="EMBL" id="TGO54270.1"/>
    </source>
</evidence>
<evidence type="ECO:0000256" key="1">
    <source>
        <dbReference type="SAM" id="MobiDB-lite"/>
    </source>
</evidence>
<reference evidence="2 3" key="1">
    <citation type="submission" date="2017-12" db="EMBL/GenBank/DDBJ databases">
        <title>Comparative genomics of Botrytis spp.</title>
        <authorList>
            <person name="Valero-Jimenez C.A."/>
            <person name="Tapia P."/>
            <person name="Veloso J."/>
            <person name="Silva-Moreno E."/>
            <person name="Staats M."/>
            <person name="Valdes J.H."/>
            <person name="Van Kan J.A.L."/>
        </authorList>
    </citation>
    <scope>NUCLEOTIDE SEQUENCE [LARGE SCALE GENOMIC DNA]</scope>
    <source>
        <strain evidence="2 3">MUCL2120</strain>
    </source>
</reference>
<name>A0A4Z1I651_9HELO</name>
<organism evidence="2 3">
    <name type="scientific">Botryotinia narcissicola</name>
    <dbReference type="NCBI Taxonomy" id="278944"/>
    <lineage>
        <taxon>Eukaryota</taxon>
        <taxon>Fungi</taxon>
        <taxon>Dikarya</taxon>
        <taxon>Ascomycota</taxon>
        <taxon>Pezizomycotina</taxon>
        <taxon>Leotiomycetes</taxon>
        <taxon>Helotiales</taxon>
        <taxon>Sclerotiniaceae</taxon>
        <taxon>Botryotinia</taxon>
    </lineage>
</organism>
<keyword evidence="3" id="KW-1185">Reference proteome</keyword>
<gene>
    <name evidence="2" type="ORF">BOTNAR_0273g00130</name>
</gene>
<evidence type="ECO:0000313" key="3">
    <source>
        <dbReference type="Proteomes" id="UP000297452"/>
    </source>
</evidence>